<dbReference type="Proteomes" id="UP000256964">
    <property type="component" value="Unassembled WGS sequence"/>
</dbReference>
<dbReference type="AlphaFoldDB" id="A0A371DLG2"/>
<dbReference type="InterPro" id="IPR036249">
    <property type="entry name" value="Thioredoxin-like_sf"/>
</dbReference>
<reference evidence="2 3" key="1">
    <citation type="journal article" date="2018" name="Biotechnol. Biofuels">
        <title>Integrative visual omics of the white-rot fungus Polyporus brumalis exposes the biotechnological potential of its oxidative enzymes for delignifying raw plant biomass.</title>
        <authorList>
            <person name="Miyauchi S."/>
            <person name="Rancon A."/>
            <person name="Drula E."/>
            <person name="Hage H."/>
            <person name="Chaduli D."/>
            <person name="Favel A."/>
            <person name="Grisel S."/>
            <person name="Henrissat B."/>
            <person name="Herpoel-Gimbert I."/>
            <person name="Ruiz-Duenas F.J."/>
            <person name="Chevret D."/>
            <person name="Hainaut M."/>
            <person name="Lin J."/>
            <person name="Wang M."/>
            <person name="Pangilinan J."/>
            <person name="Lipzen A."/>
            <person name="Lesage-Meessen L."/>
            <person name="Navarro D."/>
            <person name="Riley R."/>
            <person name="Grigoriev I.V."/>
            <person name="Zhou S."/>
            <person name="Raouche S."/>
            <person name="Rosso M.N."/>
        </authorList>
    </citation>
    <scope>NUCLEOTIDE SEQUENCE [LARGE SCALE GENOMIC DNA]</scope>
    <source>
        <strain evidence="2 3">BRFM 1820</strain>
    </source>
</reference>
<dbReference type="Gene3D" id="1.20.1050.10">
    <property type="match status" value="1"/>
</dbReference>
<accession>A0A371DLG2</accession>
<dbReference type="Gene3D" id="3.40.30.10">
    <property type="entry name" value="Glutaredoxin"/>
    <property type="match status" value="1"/>
</dbReference>
<dbReference type="PROSITE" id="PS50404">
    <property type="entry name" value="GST_NTER"/>
    <property type="match status" value="1"/>
</dbReference>
<dbReference type="STRING" id="139420.A0A371DLG2"/>
<feature type="domain" description="GST N-terminal" evidence="1">
    <location>
        <begin position="13"/>
        <end position="106"/>
    </location>
</feature>
<gene>
    <name evidence="2" type="ORF">OH76DRAFT_1399261</name>
</gene>
<dbReference type="Pfam" id="PF22041">
    <property type="entry name" value="GST_C_7"/>
    <property type="match status" value="1"/>
</dbReference>
<organism evidence="2 3">
    <name type="scientific">Lentinus brumalis</name>
    <dbReference type="NCBI Taxonomy" id="2498619"/>
    <lineage>
        <taxon>Eukaryota</taxon>
        <taxon>Fungi</taxon>
        <taxon>Dikarya</taxon>
        <taxon>Basidiomycota</taxon>
        <taxon>Agaricomycotina</taxon>
        <taxon>Agaricomycetes</taxon>
        <taxon>Polyporales</taxon>
        <taxon>Polyporaceae</taxon>
        <taxon>Lentinus</taxon>
    </lineage>
</organism>
<sequence length="268" mass="30074">MPEPIIFYDIPGNAAKDKAWSPNTSEAFLRFNLNIKGIPYRTVWVEYPDIAPLSKRIGAEPTTTNPDGSGSPHYTLPAIYDPNTRTAVAESLAIARYLDRTYPSSGPTLISKETDALHMAFVQAFRDAYLPDAGQLFLPASCTQLNPGSEAYFRRTRETWYNAKLEDFAPVGSEKRAQHWKGVEKALHTIKEWLEADGTEKMNVMGDRISFADIVVVSHLVWMRLVLGPASEEWTDVMKWDGGHWARFMAGFGKWETVDVGTEVEAEV</sequence>
<dbReference type="InterPro" id="IPR004045">
    <property type="entry name" value="Glutathione_S-Trfase_N"/>
</dbReference>
<keyword evidence="3" id="KW-1185">Reference proteome</keyword>
<dbReference type="OrthoDB" id="4951845at2759"/>
<dbReference type="EMBL" id="KZ857387">
    <property type="protein sequence ID" value="RDX53364.1"/>
    <property type="molecule type" value="Genomic_DNA"/>
</dbReference>
<evidence type="ECO:0000313" key="2">
    <source>
        <dbReference type="EMBL" id="RDX53364.1"/>
    </source>
</evidence>
<dbReference type="SUPFAM" id="SSF52833">
    <property type="entry name" value="Thioredoxin-like"/>
    <property type="match status" value="1"/>
</dbReference>
<dbReference type="Pfam" id="PF13409">
    <property type="entry name" value="GST_N_2"/>
    <property type="match status" value="1"/>
</dbReference>
<dbReference type="InterPro" id="IPR036282">
    <property type="entry name" value="Glutathione-S-Trfase_C_sf"/>
</dbReference>
<dbReference type="InterPro" id="IPR054416">
    <property type="entry name" value="GST_UstS-like_C"/>
</dbReference>
<dbReference type="SUPFAM" id="SSF47616">
    <property type="entry name" value="GST C-terminal domain-like"/>
    <property type="match status" value="1"/>
</dbReference>
<evidence type="ECO:0000259" key="1">
    <source>
        <dbReference type="PROSITE" id="PS50404"/>
    </source>
</evidence>
<evidence type="ECO:0000313" key="3">
    <source>
        <dbReference type="Proteomes" id="UP000256964"/>
    </source>
</evidence>
<proteinExistence type="predicted"/>
<name>A0A371DLG2_9APHY</name>
<protein>
    <recommendedName>
        <fullName evidence="1">GST N-terminal domain-containing protein</fullName>
    </recommendedName>
</protein>